<evidence type="ECO:0000313" key="1">
    <source>
        <dbReference type="EMBL" id="EMB17726.1"/>
    </source>
</evidence>
<reference evidence="1" key="1">
    <citation type="submission" date="2012-11" db="EMBL/GenBank/DDBJ databases">
        <title>Permanent draft genomes of Rhodopirellula europaea strain SH398 and 6C.</title>
        <authorList>
            <person name="Richter M."/>
            <person name="Richter-Heitmann T."/>
            <person name="Frank C."/>
            <person name="Harder J."/>
            <person name="Glockner F.O."/>
        </authorList>
    </citation>
    <scope>NUCLEOTIDE SEQUENCE</scope>
    <source>
        <strain evidence="1">6C</strain>
    </source>
</reference>
<name>M2A802_9BACT</name>
<evidence type="ECO:0000313" key="2">
    <source>
        <dbReference type="Proteomes" id="UP000011529"/>
    </source>
</evidence>
<comment type="caution">
    <text evidence="1">The sequence shown here is derived from an EMBL/GenBank/DDBJ whole genome shotgun (WGS) entry which is preliminary data.</text>
</comment>
<gene>
    <name evidence="1" type="ORF">RE6C_01588</name>
</gene>
<dbReference type="EMBL" id="ANMO01000090">
    <property type="protein sequence ID" value="EMB17726.1"/>
    <property type="molecule type" value="Genomic_DNA"/>
</dbReference>
<organism evidence="1 2">
    <name type="scientific">Rhodopirellula europaea 6C</name>
    <dbReference type="NCBI Taxonomy" id="1263867"/>
    <lineage>
        <taxon>Bacteria</taxon>
        <taxon>Pseudomonadati</taxon>
        <taxon>Planctomycetota</taxon>
        <taxon>Planctomycetia</taxon>
        <taxon>Pirellulales</taxon>
        <taxon>Pirellulaceae</taxon>
        <taxon>Rhodopirellula</taxon>
    </lineage>
</organism>
<accession>M2A802</accession>
<keyword evidence="2" id="KW-1185">Reference proteome</keyword>
<dbReference type="PATRIC" id="fig|1263867.3.peg.1683"/>
<dbReference type="RefSeq" id="WP_008655348.1">
    <property type="nucleotide sequence ID" value="NZ_ANMO01000090.1"/>
</dbReference>
<protein>
    <submittedName>
        <fullName evidence="1">Uncharacterized protein</fullName>
    </submittedName>
</protein>
<reference evidence="1" key="2">
    <citation type="journal article" date="2013" name="Mar. Genomics">
        <title>Expression of sulfatases in Rhodopirellula baltica and the diversity of sulfatases in the genus Rhodopirellula.</title>
        <authorList>
            <person name="Wegner C.E."/>
            <person name="Richter-Heitmann T."/>
            <person name="Klindworth A."/>
            <person name="Klockow C."/>
            <person name="Richter M."/>
            <person name="Achstetter T."/>
            <person name="Glockner F.O."/>
            <person name="Harder J."/>
        </authorList>
    </citation>
    <scope>NUCLEOTIDE SEQUENCE [LARGE SCALE GENOMIC DNA]</scope>
    <source>
        <strain evidence="1">6C</strain>
    </source>
</reference>
<dbReference type="AlphaFoldDB" id="M2A802"/>
<dbReference type="Proteomes" id="UP000011529">
    <property type="component" value="Unassembled WGS sequence"/>
</dbReference>
<proteinExistence type="predicted"/>
<sequence>MTRKSAPTVSIEADLKLERFDHSNVIQVVEMSTTDDDTILIESSGSLPRFSLKHARASRSTLAAIAQATQQNLVVKHNGDVITQVSTTSNVSGKLSIHWWNLLKQYVLKRS</sequence>